<organism evidence="1 2">
    <name type="scientific">Thelephora ganbajun</name>
    <name type="common">Ganba fungus</name>
    <dbReference type="NCBI Taxonomy" id="370292"/>
    <lineage>
        <taxon>Eukaryota</taxon>
        <taxon>Fungi</taxon>
        <taxon>Dikarya</taxon>
        <taxon>Basidiomycota</taxon>
        <taxon>Agaricomycotina</taxon>
        <taxon>Agaricomycetes</taxon>
        <taxon>Thelephorales</taxon>
        <taxon>Thelephoraceae</taxon>
        <taxon>Thelephora</taxon>
    </lineage>
</organism>
<protein>
    <submittedName>
        <fullName evidence="1">Uncharacterized protein</fullName>
    </submittedName>
</protein>
<dbReference type="EMBL" id="MU118059">
    <property type="protein sequence ID" value="KAF9646391.1"/>
    <property type="molecule type" value="Genomic_DNA"/>
</dbReference>
<name>A0ACB6Z9T0_THEGA</name>
<reference evidence="1" key="2">
    <citation type="journal article" date="2020" name="Nat. Commun.">
        <title>Large-scale genome sequencing of mycorrhizal fungi provides insights into the early evolution of symbiotic traits.</title>
        <authorList>
            <person name="Miyauchi S."/>
            <person name="Kiss E."/>
            <person name="Kuo A."/>
            <person name="Drula E."/>
            <person name="Kohler A."/>
            <person name="Sanchez-Garcia M."/>
            <person name="Morin E."/>
            <person name="Andreopoulos B."/>
            <person name="Barry K.W."/>
            <person name="Bonito G."/>
            <person name="Buee M."/>
            <person name="Carver A."/>
            <person name="Chen C."/>
            <person name="Cichocki N."/>
            <person name="Clum A."/>
            <person name="Culley D."/>
            <person name="Crous P.W."/>
            <person name="Fauchery L."/>
            <person name="Girlanda M."/>
            <person name="Hayes R.D."/>
            <person name="Keri Z."/>
            <person name="LaButti K."/>
            <person name="Lipzen A."/>
            <person name="Lombard V."/>
            <person name="Magnuson J."/>
            <person name="Maillard F."/>
            <person name="Murat C."/>
            <person name="Nolan M."/>
            <person name="Ohm R.A."/>
            <person name="Pangilinan J."/>
            <person name="Pereira M.F."/>
            <person name="Perotto S."/>
            <person name="Peter M."/>
            <person name="Pfister S."/>
            <person name="Riley R."/>
            <person name="Sitrit Y."/>
            <person name="Stielow J.B."/>
            <person name="Szollosi G."/>
            <person name="Zifcakova L."/>
            <person name="Stursova M."/>
            <person name="Spatafora J.W."/>
            <person name="Tedersoo L."/>
            <person name="Vaario L.M."/>
            <person name="Yamada A."/>
            <person name="Yan M."/>
            <person name="Wang P."/>
            <person name="Xu J."/>
            <person name="Bruns T."/>
            <person name="Baldrian P."/>
            <person name="Vilgalys R."/>
            <person name="Dunand C."/>
            <person name="Henrissat B."/>
            <person name="Grigoriev I.V."/>
            <person name="Hibbett D."/>
            <person name="Nagy L.G."/>
            <person name="Martin F.M."/>
        </authorList>
    </citation>
    <scope>NUCLEOTIDE SEQUENCE</scope>
    <source>
        <strain evidence="1">P2</strain>
    </source>
</reference>
<comment type="caution">
    <text evidence="1">The sequence shown here is derived from an EMBL/GenBank/DDBJ whole genome shotgun (WGS) entry which is preliminary data.</text>
</comment>
<dbReference type="Proteomes" id="UP000886501">
    <property type="component" value="Unassembled WGS sequence"/>
</dbReference>
<sequence>MRMKILSLSTVLCLTAIVATAPIPHGPLLRVSFPGVRGNRPASNVGQPCNGYANATNNRQIFPIADGHILWHGSSTNWSAAVTIAFGGNPNTTDSFTNGTTDQFVVPWSTGTTTSGCIPVNISALLSPEIRIGGNATLQLVQDTGGKCLSQCMDVRMGRGTSLPKGVKCTTPLSGNGGWGKGKGSILSVRSQFILVIVILVLFIIGREVTWRC</sequence>
<reference evidence="1" key="1">
    <citation type="submission" date="2019-10" db="EMBL/GenBank/DDBJ databases">
        <authorList>
            <consortium name="DOE Joint Genome Institute"/>
            <person name="Kuo A."/>
            <person name="Miyauchi S."/>
            <person name="Kiss E."/>
            <person name="Drula E."/>
            <person name="Kohler A."/>
            <person name="Sanchez-Garcia M."/>
            <person name="Andreopoulos B."/>
            <person name="Barry K.W."/>
            <person name="Bonito G."/>
            <person name="Buee M."/>
            <person name="Carver A."/>
            <person name="Chen C."/>
            <person name="Cichocki N."/>
            <person name="Clum A."/>
            <person name="Culley D."/>
            <person name="Crous P.W."/>
            <person name="Fauchery L."/>
            <person name="Girlanda M."/>
            <person name="Hayes R."/>
            <person name="Keri Z."/>
            <person name="Labutti K."/>
            <person name="Lipzen A."/>
            <person name="Lombard V."/>
            <person name="Magnuson J."/>
            <person name="Maillard F."/>
            <person name="Morin E."/>
            <person name="Murat C."/>
            <person name="Nolan M."/>
            <person name="Ohm R."/>
            <person name="Pangilinan J."/>
            <person name="Pereira M."/>
            <person name="Perotto S."/>
            <person name="Peter M."/>
            <person name="Riley R."/>
            <person name="Sitrit Y."/>
            <person name="Stielow B."/>
            <person name="Szollosi G."/>
            <person name="Zifcakova L."/>
            <person name="Stursova M."/>
            <person name="Spatafora J.W."/>
            <person name="Tedersoo L."/>
            <person name="Vaario L.-M."/>
            <person name="Yamada A."/>
            <person name="Yan M."/>
            <person name="Wang P."/>
            <person name="Xu J."/>
            <person name="Bruns T."/>
            <person name="Baldrian P."/>
            <person name="Vilgalys R."/>
            <person name="Henrissat B."/>
            <person name="Grigoriev I.V."/>
            <person name="Hibbett D."/>
            <person name="Nagy L.G."/>
            <person name="Martin F.M."/>
        </authorList>
    </citation>
    <scope>NUCLEOTIDE SEQUENCE</scope>
    <source>
        <strain evidence="1">P2</strain>
    </source>
</reference>
<gene>
    <name evidence="1" type="ORF">BDM02DRAFT_3118709</name>
</gene>
<accession>A0ACB6Z9T0</accession>
<evidence type="ECO:0000313" key="2">
    <source>
        <dbReference type="Proteomes" id="UP000886501"/>
    </source>
</evidence>
<keyword evidence="2" id="KW-1185">Reference proteome</keyword>
<evidence type="ECO:0000313" key="1">
    <source>
        <dbReference type="EMBL" id="KAF9646391.1"/>
    </source>
</evidence>
<proteinExistence type="predicted"/>